<evidence type="ECO:0000313" key="2">
    <source>
        <dbReference type="Proteomes" id="UP000676932"/>
    </source>
</evidence>
<protein>
    <submittedName>
        <fullName evidence="1">Uncharacterized protein</fullName>
    </submittedName>
</protein>
<dbReference type="KEGG" id="vg:80397179"/>
<dbReference type="GeneID" id="80397179"/>
<accession>A0A8S5L5K9</accession>
<dbReference type="EMBL" id="BK014185">
    <property type="protein sequence ID" value="DAD52719.1"/>
    <property type="molecule type" value="Genomic_RNA"/>
</dbReference>
<sequence length="70" mass="7334">MDLTLDLASLLALDASARANLGADLEHYATDDGVIVIGTLSTDGTVVSFETVSPEGIPLLKRFALSPLDF</sequence>
<dbReference type="RefSeq" id="YP_010768945.1">
    <property type="nucleotide sequence ID" value="NC_073834.1"/>
</dbReference>
<evidence type="ECO:0000313" key="1">
    <source>
        <dbReference type="EMBL" id="DAD52719.1"/>
    </source>
</evidence>
<name>A0A8S5L5K9_9VIRU</name>
<gene>
    <name evidence="1" type="primary">SRR7976310_2_3</name>
</gene>
<proteinExistence type="predicted"/>
<reference evidence="1" key="1">
    <citation type="submission" date="2020-09" db="EMBL/GenBank/DDBJ databases">
        <title>Leviviricetes taxonomy.</title>
        <authorList>
            <person name="Stockdale S.R."/>
            <person name="Callanan J."/>
            <person name="Adriaenssens E.M."/>
            <person name="Kuhn J.H."/>
            <person name="Rumnieks J."/>
            <person name="Shkoporov A."/>
            <person name="Draper L.A."/>
            <person name="Ross P."/>
            <person name="Hill C."/>
        </authorList>
    </citation>
    <scope>NUCLEOTIDE SEQUENCE</scope>
</reference>
<dbReference type="Proteomes" id="UP000676932">
    <property type="component" value="Segment"/>
</dbReference>
<keyword evidence="2" id="KW-1185">Reference proteome</keyword>
<organism evidence="1 2">
    <name type="scientific">ssRNA phage SRR7976310_2</name>
    <dbReference type="NCBI Taxonomy" id="2786680"/>
    <lineage>
        <taxon>Viruses</taxon>
        <taxon>Riboviria</taxon>
        <taxon>Orthornavirae</taxon>
        <taxon>Lenarviricota</taxon>
        <taxon>Leviviricetes</taxon>
        <taxon>Norzivirales</taxon>
        <taxon>Atkinsviridae</taxon>
        <taxon>Alkesdovirus</taxon>
        <taxon>Alkesdovirus pelovicinum</taxon>
        <taxon>Rainacovirus pelovicinum</taxon>
    </lineage>
</organism>